<dbReference type="EMBL" id="LFMY01000012">
    <property type="protein sequence ID" value="OKL57269.1"/>
    <property type="molecule type" value="Genomic_DNA"/>
</dbReference>
<evidence type="ECO:0000259" key="3">
    <source>
        <dbReference type="PROSITE" id="PS50112"/>
    </source>
</evidence>
<dbReference type="GeneID" id="31007341"/>
<comment type="caution">
    <text evidence="4">The sequence shown here is derived from an EMBL/GenBank/DDBJ whole genome shotgun (WGS) entry which is preliminary data.</text>
</comment>
<accession>A0A225ANV2</accession>
<dbReference type="STRING" id="1441469.A0A225ANV2"/>
<keyword evidence="2" id="KW-1133">Transmembrane helix</keyword>
<dbReference type="Proteomes" id="UP000214365">
    <property type="component" value="Unassembled WGS sequence"/>
</dbReference>
<dbReference type="SMART" id="SM00091">
    <property type="entry name" value="PAS"/>
    <property type="match status" value="2"/>
</dbReference>
<dbReference type="Pfam" id="PF08447">
    <property type="entry name" value="PAS_3"/>
    <property type="match status" value="1"/>
</dbReference>
<gene>
    <name evidence="4" type="ORF">UA08_07585</name>
</gene>
<dbReference type="SUPFAM" id="SSF55785">
    <property type="entry name" value="PYP-like sensor domain (PAS domain)"/>
    <property type="match status" value="1"/>
</dbReference>
<dbReference type="CDD" id="cd00130">
    <property type="entry name" value="PAS"/>
    <property type="match status" value="1"/>
</dbReference>
<evidence type="ECO:0000256" key="1">
    <source>
        <dbReference type="SAM" id="MobiDB-lite"/>
    </source>
</evidence>
<feature type="region of interest" description="Disordered" evidence="1">
    <location>
        <begin position="379"/>
        <end position="410"/>
    </location>
</feature>
<dbReference type="AlphaFoldDB" id="A0A225ANV2"/>
<dbReference type="NCBIfam" id="TIGR00229">
    <property type="entry name" value="sensory_box"/>
    <property type="match status" value="1"/>
</dbReference>
<reference evidence="4 5" key="1">
    <citation type="submission" date="2015-06" db="EMBL/GenBank/DDBJ databases">
        <title>Talaromyces atroroseus IBT 11181 draft genome.</title>
        <authorList>
            <person name="Rasmussen K.B."/>
            <person name="Rasmussen S."/>
            <person name="Petersen B."/>
            <person name="Sicheritz-Ponten T."/>
            <person name="Mortensen U.H."/>
            <person name="Thrane U."/>
        </authorList>
    </citation>
    <scope>NUCLEOTIDE SEQUENCE [LARGE SCALE GENOMIC DNA]</scope>
    <source>
        <strain evidence="4 5">IBT 11181</strain>
    </source>
</reference>
<dbReference type="Gene3D" id="3.30.450.20">
    <property type="entry name" value="PAS domain"/>
    <property type="match status" value="1"/>
</dbReference>
<dbReference type="InterPro" id="IPR000014">
    <property type="entry name" value="PAS"/>
</dbReference>
<feature type="domain" description="PAS" evidence="3">
    <location>
        <begin position="1"/>
        <end position="63"/>
    </location>
</feature>
<keyword evidence="2" id="KW-0472">Membrane</keyword>
<dbReference type="PROSITE" id="PS50112">
    <property type="entry name" value="PAS"/>
    <property type="match status" value="1"/>
</dbReference>
<evidence type="ECO:0000256" key="2">
    <source>
        <dbReference type="SAM" id="Phobius"/>
    </source>
</evidence>
<keyword evidence="5" id="KW-1185">Reference proteome</keyword>
<feature type="compositionally biased region" description="Basic and acidic residues" evidence="1">
    <location>
        <begin position="395"/>
        <end position="410"/>
    </location>
</feature>
<dbReference type="RefSeq" id="XP_020117390.1">
    <property type="nucleotide sequence ID" value="XM_020262495.1"/>
</dbReference>
<proteinExistence type="predicted"/>
<keyword evidence="2" id="KW-0812">Transmembrane</keyword>
<sequence>MDVTFISIHDMSQNARILYASDSIQDILGYQPHEVIHKPCWDYFHPEEMPFAQSVHGRGVQRDKAAVLRYCRIRHKQAFWVCCECVFSVVYNVLVALTIAERAVDAPIVRRMFASSPRDPRYHMLSYLSNKFTESLSTAAHEPRAALFLNRFSRTLPIMFATDGVAHILGLAPQQLVSKSFYFCIQERSLHDAVRCLESAKANNSIAYLQFWYRNPVEGNVVGNNSNTDGTESVLMIDANTAQDHQSPVEVEAVVSCTSDGLVVILRRARPSIPQQATLTSTSVRVNHSPGLFASPWAVQPILPPQTVWNSQGYPTYNFSATTTTTTTTTFLQSSNTLPNSNHSYNGGPNPQELFETIRDVAVFVWGIIGINGSLEQYRKGQPSGDAIPDGIDLWDPKVKEEEGGSKDGS</sequence>
<feature type="transmembrane region" description="Helical" evidence="2">
    <location>
        <begin position="78"/>
        <end position="100"/>
    </location>
</feature>
<evidence type="ECO:0000313" key="5">
    <source>
        <dbReference type="Proteomes" id="UP000214365"/>
    </source>
</evidence>
<name>A0A225ANV2_TALAT</name>
<dbReference type="InterPro" id="IPR013655">
    <property type="entry name" value="PAS_fold_3"/>
</dbReference>
<protein>
    <recommendedName>
        <fullName evidence="3">PAS domain-containing protein</fullName>
    </recommendedName>
</protein>
<organism evidence="4 5">
    <name type="scientific">Talaromyces atroroseus</name>
    <dbReference type="NCBI Taxonomy" id="1441469"/>
    <lineage>
        <taxon>Eukaryota</taxon>
        <taxon>Fungi</taxon>
        <taxon>Dikarya</taxon>
        <taxon>Ascomycota</taxon>
        <taxon>Pezizomycotina</taxon>
        <taxon>Eurotiomycetes</taxon>
        <taxon>Eurotiomycetidae</taxon>
        <taxon>Eurotiales</taxon>
        <taxon>Trichocomaceae</taxon>
        <taxon>Talaromyces</taxon>
        <taxon>Talaromyces sect. Trachyspermi</taxon>
    </lineage>
</organism>
<evidence type="ECO:0000313" key="4">
    <source>
        <dbReference type="EMBL" id="OKL57269.1"/>
    </source>
</evidence>
<dbReference type="OrthoDB" id="411251at2759"/>
<dbReference type="InterPro" id="IPR035965">
    <property type="entry name" value="PAS-like_dom_sf"/>
</dbReference>